<dbReference type="Proteomes" id="UP001152622">
    <property type="component" value="Chromosome 3"/>
</dbReference>
<dbReference type="PANTHER" id="PTHR12011">
    <property type="entry name" value="ADHESION G-PROTEIN COUPLED RECEPTOR"/>
    <property type="match status" value="1"/>
</dbReference>
<comment type="caution">
    <text evidence="15">The sequence shown here is derived from an EMBL/GenBank/DDBJ whole genome shotgun (WGS) entry which is preliminary data.</text>
</comment>
<dbReference type="GO" id="GO:0007189">
    <property type="term" value="P:adenylate cyclase-activating G protein-coupled receptor signaling pathway"/>
    <property type="evidence" value="ECO:0007669"/>
    <property type="project" value="TreeGrafter"/>
</dbReference>
<evidence type="ECO:0000256" key="6">
    <source>
        <dbReference type="ARBA" id="ARBA00023040"/>
    </source>
</evidence>
<reference evidence="15" key="1">
    <citation type="journal article" date="2023" name="Science">
        <title>Genome structures resolve the early diversification of teleost fishes.</title>
        <authorList>
            <person name="Parey E."/>
            <person name="Louis A."/>
            <person name="Montfort J."/>
            <person name="Bouchez O."/>
            <person name="Roques C."/>
            <person name="Iampietro C."/>
            <person name="Lluch J."/>
            <person name="Castinel A."/>
            <person name="Donnadieu C."/>
            <person name="Desvignes T."/>
            <person name="Floi Bucao C."/>
            <person name="Jouanno E."/>
            <person name="Wen M."/>
            <person name="Mejri S."/>
            <person name="Dirks R."/>
            <person name="Jansen H."/>
            <person name="Henkel C."/>
            <person name="Chen W.J."/>
            <person name="Zahm M."/>
            <person name="Cabau C."/>
            <person name="Klopp C."/>
            <person name="Thompson A.W."/>
            <person name="Robinson-Rechavi M."/>
            <person name="Braasch I."/>
            <person name="Lecointre G."/>
            <person name="Bobe J."/>
            <person name="Postlethwait J.H."/>
            <person name="Berthelot C."/>
            <person name="Roest Crollius H."/>
            <person name="Guiguen Y."/>
        </authorList>
    </citation>
    <scope>NUCLEOTIDE SEQUENCE</scope>
    <source>
        <strain evidence="15">WJC10195</strain>
    </source>
</reference>
<dbReference type="InterPro" id="IPR000832">
    <property type="entry name" value="GPCR_2_secretin-like"/>
</dbReference>
<gene>
    <name evidence="15" type="ORF">SKAU_G00099510</name>
</gene>
<dbReference type="SMART" id="SM00303">
    <property type="entry name" value="GPS"/>
    <property type="match status" value="1"/>
</dbReference>
<dbReference type="OrthoDB" id="283575at2759"/>
<feature type="transmembrane region" description="Helical" evidence="12">
    <location>
        <begin position="244"/>
        <end position="261"/>
    </location>
</feature>
<dbReference type="InterPro" id="IPR046338">
    <property type="entry name" value="GAIN_dom_sf"/>
</dbReference>
<keyword evidence="5 12" id="KW-1133">Transmembrane helix</keyword>
<dbReference type="EMBL" id="JAINUF010000003">
    <property type="protein sequence ID" value="KAJ8369923.1"/>
    <property type="molecule type" value="Genomic_DNA"/>
</dbReference>
<proteinExistence type="predicted"/>
<dbReference type="PROSITE" id="PS50221">
    <property type="entry name" value="GAIN_B"/>
    <property type="match status" value="1"/>
</dbReference>
<feature type="transmembrane region" description="Helical" evidence="12">
    <location>
        <begin position="207"/>
        <end position="232"/>
    </location>
</feature>
<feature type="transmembrane region" description="Helical" evidence="12">
    <location>
        <begin position="414"/>
        <end position="434"/>
    </location>
</feature>
<dbReference type="Pfam" id="PF00002">
    <property type="entry name" value="7tm_2"/>
    <property type="match status" value="1"/>
</dbReference>
<dbReference type="GO" id="GO:0004930">
    <property type="term" value="F:G protein-coupled receptor activity"/>
    <property type="evidence" value="ECO:0007669"/>
    <property type="project" value="UniProtKB-KW"/>
</dbReference>
<dbReference type="AlphaFoldDB" id="A0A9Q1FY37"/>
<sequence length="479" mass="54844">MCNILFNITQVKRVYIGVERLLIKVLLGIPYDGEEIIYDLTDLAVKVTKANLSSLNQNKDYIDIDAPLLFHKDCAPQTRIPAKILQNIPEEERKVAMVSYKSPDQFLFSEERPQSMLIRIELFEDRVRKLENPLLMKFQISNMFIDPAIHALECQFYDEWAEDASWSRQGCDTSVNERDVLCSCDHMTPFAVLLVPAGRIDSRTWKILSIISYIGSGLSVFFTAISIMTYIIIRNPSQDHSNTIHVSLSSALFLLNVSFLLNEWLASMNIMPLCLFAGVLMHYGLLCSFTWMAIEALHLYLLIIRVFNTYVRRYIAKLSLIGWGVPAVIVGITFAVKSEPNQFYGLETITVGNFTSSLCWITEPLYFYGLNISYFALIFLFNNGILLTVSLRICQMRHFGRKTRRMTMPWRQACTVLGLTCLLGSTWGLAFLSYGEGLSIPMQYLFCIFNSLQGFFIFLWIYGTSRKAKREVKTSRTVS</sequence>
<keyword evidence="7 12" id="KW-0472">Membrane</keyword>
<feature type="transmembrane region" description="Helical" evidence="12">
    <location>
        <begin position="372"/>
        <end position="393"/>
    </location>
</feature>
<dbReference type="PROSITE" id="PS50261">
    <property type="entry name" value="G_PROTEIN_RECEP_F2_4"/>
    <property type="match status" value="1"/>
</dbReference>
<dbReference type="Gene3D" id="2.60.220.50">
    <property type="match status" value="1"/>
</dbReference>
<dbReference type="FunFam" id="1.20.1070.10:FF:000222">
    <property type="entry name" value="Adhesion G protein-coupled receptor G3"/>
    <property type="match status" value="1"/>
</dbReference>
<evidence type="ECO:0000259" key="13">
    <source>
        <dbReference type="PROSITE" id="PS50221"/>
    </source>
</evidence>
<accession>A0A9Q1FY37</accession>
<dbReference type="GO" id="GO:0005886">
    <property type="term" value="C:plasma membrane"/>
    <property type="evidence" value="ECO:0007669"/>
    <property type="project" value="UniProtKB-SubCell"/>
</dbReference>
<dbReference type="InterPro" id="IPR000203">
    <property type="entry name" value="GPS"/>
</dbReference>
<evidence type="ECO:0000256" key="9">
    <source>
        <dbReference type="ARBA" id="ARBA00023170"/>
    </source>
</evidence>
<evidence type="ECO:0008006" key="17">
    <source>
        <dbReference type="Google" id="ProtNLM"/>
    </source>
</evidence>
<evidence type="ECO:0000256" key="10">
    <source>
        <dbReference type="ARBA" id="ARBA00023180"/>
    </source>
</evidence>
<keyword evidence="2" id="KW-1003">Cell membrane</keyword>
<dbReference type="InterPro" id="IPR003910">
    <property type="entry name" value="GPR1/GPR3/GPR5"/>
</dbReference>
<keyword evidence="16" id="KW-1185">Reference proteome</keyword>
<name>A0A9Q1FY37_SYNKA</name>
<feature type="domain" description="G-protein coupled receptors family 2 profile 2" evidence="14">
    <location>
        <begin position="208"/>
        <end position="465"/>
    </location>
</feature>
<keyword evidence="9" id="KW-0675">Receptor</keyword>
<keyword evidence="3 12" id="KW-0812">Transmembrane</keyword>
<evidence type="ECO:0000259" key="14">
    <source>
        <dbReference type="PROSITE" id="PS50261"/>
    </source>
</evidence>
<evidence type="ECO:0000256" key="1">
    <source>
        <dbReference type="ARBA" id="ARBA00004651"/>
    </source>
</evidence>
<feature type="transmembrane region" description="Helical" evidence="12">
    <location>
        <begin position="440"/>
        <end position="463"/>
    </location>
</feature>
<keyword evidence="11" id="KW-0807">Transducer</keyword>
<keyword evidence="6" id="KW-0297">G-protein coupled receptor</keyword>
<dbReference type="GO" id="GO:0007166">
    <property type="term" value="P:cell surface receptor signaling pathway"/>
    <property type="evidence" value="ECO:0007669"/>
    <property type="project" value="InterPro"/>
</dbReference>
<feature type="transmembrane region" description="Helical" evidence="12">
    <location>
        <begin position="314"/>
        <end position="336"/>
    </location>
</feature>
<dbReference type="Pfam" id="PF01825">
    <property type="entry name" value="GPS"/>
    <property type="match status" value="1"/>
</dbReference>
<keyword evidence="4" id="KW-0732">Signal</keyword>
<protein>
    <recommendedName>
        <fullName evidence="17">Adhesion G-protein coupled receptor G5-like</fullName>
    </recommendedName>
</protein>
<evidence type="ECO:0000256" key="4">
    <source>
        <dbReference type="ARBA" id="ARBA00022729"/>
    </source>
</evidence>
<keyword evidence="10" id="KW-0325">Glycoprotein</keyword>
<feature type="transmembrane region" description="Helical" evidence="12">
    <location>
        <begin position="273"/>
        <end position="294"/>
    </location>
</feature>
<evidence type="ECO:0000256" key="2">
    <source>
        <dbReference type="ARBA" id="ARBA00022475"/>
    </source>
</evidence>
<evidence type="ECO:0000256" key="11">
    <source>
        <dbReference type="ARBA" id="ARBA00023224"/>
    </source>
</evidence>
<dbReference type="PRINTS" id="PR00249">
    <property type="entry name" value="GPCRSECRETIN"/>
</dbReference>
<dbReference type="InterPro" id="IPR057244">
    <property type="entry name" value="GAIN_B"/>
</dbReference>
<evidence type="ECO:0000256" key="7">
    <source>
        <dbReference type="ARBA" id="ARBA00023136"/>
    </source>
</evidence>
<dbReference type="PRINTS" id="PR01422">
    <property type="entry name" value="GPR56ORPHANR"/>
</dbReference>
<dbReference type="InterPro" id="IPR017981">
    <property type="entry name" value="GPCR_2-like_7TM"/>
</dbReference>
<evidence type="ECO:0000256" key="12">
    <source>
        <dbReference type="SAM" id="Phobius"/>
    </source>
</evidence>
<keyword evidence="8" id="KW-1015">Disulfide bond</keyword>
<dbReference type="Gene3D" id="1.20.1070.10">
    <property type="entry name" value="Rhodopsin 7-helix transmembrane proteins"/>
    <property type="match status" value="1"/>
</dbReference>
<evidence type="ECO:0000256" key="5">
    <source>
        <dbReference type="ARBA" id="ARBA00022989"/>
    </source>
</evidence>
<evidence type="ECO:0000256" key="3">
    <source>
        <dbReference type="ARBA" id="ARBA00022692"/>
    </source>
</evidence>
<comment type="subcellular location">
    <subcellularLocation>
        <location evidence="1">Cell membrane</location>
        <topology evidence="1">Multi-pass membrane protein</topology>
    </subcellularLocation>
</comment>
<feature type="domain" description="GAIN-B" evidence="13">
    <location>
        <begin position="32"/>
        <end position="200"/>
    </location>
</feature>
<organism evidence="15 16">
    <name type="scientific">Synaphobranchus kaupii</name>
    <name type="common">Kaup's arrowtooth eel</name>
    <dbReference type="NCBI Taxonomy" id="118154"/>
    <lineage>
        <taxon>Eukaryota</taxon>
        <taxon>Metazoa</taxon>
        <taxon>Chordata</taxon>
        <taxon>Craniata</taxon>
        <taxon>Vertebrata</taxon>
        <taxon>Euteleostomi</taxon>
        <taxon>Actinopterygii</taxon>
        <taxon>Neopterygii</taxon>
        <taxon>Teleostei</taxon>
        <taxon>Anguilliformes</taxon>
        <taxon>Synaphobranchidae</taxon>
        <taxon>Synaphobranchus</taxon>
    </lineage>
</organism>
<dbReference type="PANTHER" id="PTHR12011:SF454">
    <property type="entry name" value="ADHESION G-PROTEIN COUPLED RECEPTOR G5-LIKE"/>
    <property type="match status" value="1"/>
</dbReference>
<evidence type="ECO:0000313" key="15">
    <source>
        <dbReference type="EMBL" id="KAJ8369923.1"/>
    </source>
</evidence>
<evidence type="ECO:0000313" key="16">
    <source>
        <dbReference type="Proteomes" id="UP001152622"/>
    </source>
</evidence>
<evidence type="ECO:0000256" key="8">
    <source>
        <dbReference type="ARBA" id="ARBA00023157"/>
    </source>
</evidence>